<protein>
    <submittedName>
        <fullName evidence="5">Chain-length determining protein</fullName>
    </submittedName>
</protein>
<keyword evidence="1" id="KW-0175">Coiled coil</keyword>
<dbReference type="Proteomes" id="UP000503018">
    <property type="component" value="Chromosome"/>
</dbReference>
<evidence type="ECO:0000256" key="1">
    <source>
        <dbReference type="SAM" id="Coils"/>
    </source>
</evidence>
<evidence type="ECO:0000256" key="2">
    <source>
        <dbReference type="SAM" id="MobiDB-lite"/>
    </source>
</evidence>
<feature type="transmembrane region" description="Helical" evidence="3">
    <location>
        <begin position="20"/>
        <end position="40"/>
    </location>
</feature>
<keyword evidence="3" id="KW-1133">Transmembrane helix</keyword>
<dbReference type="PANTHER" id="PTHR32309">
    <property type="entry name" value="TYROSINE-PROTEIN KINASE"/>
    <property type="match status" value="1"/>
</dbReference>
<proteinExistence type="predicted"/>
<keyword evidence="6" id="KW-1185">Reference proteome</keyword>
<evidence type="ECO:0000259" key="4">
    <source>
        <dbReference type="Pfam" id="PF13807"/>
    </source>
</evidence>
<dbReference type="AlphaFoldDB" id="A0A6M4AU53"/>
<dbReference type="Pfam" id="PF13807">
    <property type="entry name" value="GNVR"/>
    <property type="match status" value="1"/>
</dbReference>
<dbReference type="RefSeq" id="WP_169946089.1">
    <property type="nucleotide sequence ID" value="NZ_CP053015.1"/>
</dbReference>
<evidence type="ECO:0000313" key="5">
    <source>
        <dbReference type="EMBL" id="QJQ32637.1"/>
    </source>
</evidence>
<evidence type="ECO:0000256" key="3">
    <source>
        <dbReference type="SAM" id="Phobius"/>
    </source>
</evidence>
<feature type="domain" description="Tyrosine-protein kinase G-rich" evidence="4">
    <location>
        <begin position="367"/>
        <end position="442"/>
    </location>
</feature>
<dbReference type="EMBL" id="CP053015">
    <property type="protein sequence ID" value="QJQ32637.1"/>
    <property type="molecule type" value="Genomic_DNA"/>
</dbReference>
<evidence type="ECO:0000313" key="6">
    <source>
        <dbReference type="Proteomes" id="UP000503018"/>
    </source>
</evidence>
<feature type="transmembrane region" description="Helical" evidence="3">
    <location>
        <begin position="422"/>
        <end position="443"/>
    </location>
</feature>
<dbReference type="KEGG" id="slan:GV829_09390"/>
<name>A0A6M4AU53_9SPHN</name>
<dbReference type="PANTHER" id="PTHR32309:SF31">
    <property type="entry name" value="CAPSULAR EXOPOLYSACCHARIDE FAMILY"/>
    <property type="match status" value="1"/>
</dbReference>
<sequence length="513" mass="54267">MTSLLDEFKVVLHGIWQRRWLAMAVAWGLCLLGWLVIALIPNSYESRAKVLVDLNEVVPDATSNPLDQQRRFDQLRQSFASARNLAQVAVVSGMIDRGADERARASAAATLQKATKITATPDNIVEVTVSLGGGGRSNAENAALVTRVVESMISVFRDEQIRGGAANAEQSIRFIDRQLAEIQTKLTQAESARAGFESRNFGLLPGAGSASSRMEASRMEMSQLESQLAGARSQLAAANAMLASTPPTISVPGMPSVGGGVARQQLAAAQAELSAMRARGLTSAHPDVIALNSQIAALRAQAAREPSGGTAGSTSPNPAYVTAQSQRAQAQAQVSALDTRRAQLAAEVARIMASRTQEPAIAAEYERLNRDYTVLKDQYDRLGARREQLRLRGAAESTADAVRIEILDAPSRPTSPAAPNKPLLLVAVLFAGLVGGMATAFALSQVQTTYPTAARLARASGLPVIGSVTEQLTDALRDARAMRLKRFAAAGSGLALLCVILLAVELIQRGSVG</sequence>
<feature type="region of interest" description="Disordered" evidence="2">
    <location>
        <begin position="301"/>
        <end position="322"/>
    </location>
</feature>
<feature type="transmembrane region" description="Helical" evidence="3">
    <location>
        <begin position="487"/>
        <end position="507"/>
    </location>
</feature>
<gene>
    <name evidence="5" type="ORF">GV829_09390</name>
</gene>
<feature type="coiled-coil region" evidence="1">
    <location>
        <begin position="165"/>
        <end position="241"/>
    </location>
</feature>
<keyword evidence="3" id="KW-0472">Membrane</keyword>
<dbReference type="InterPro" id="IPR050445">
    <property type="entry name" value="Bact_polysacc_biosynth/exp"/>
</dbReference>
<accession>A0A6M4AU53</accession>
<feature type="coiled-coil region" evidence="1">
    <location>
        <begin position="327"/>
        <end position="385"/>
    </location>
</feature>
<reference evidence="5 6" key="1">
    <citation type="submission" date="2020-01" db="EMBL/GenBank/DDBJ databases">
        <title>Sphingomonas sp. strain CSW-10.</title>
        <authorList>
            <person name="Chen W.-M."/>
        </authorList>
    </citation>
    <scope>NUCLEOTIDE SEQUENCE [LARGE SCALE GENOMIC DNA]</scope>
    <source>
        <strain evidence="5 6">CSW-10</strain>
    </source>
</reference>
<dbReference type="InterPro" id="IPR032807">
    <property type="entry name" value="GNVR"/>
</dbReference>
<keyword evidence="3" id="KW-0812">Transmembrane</keyword>
<organism evidence="5 6">
    <name type="scientific">Sphingomonas lacunae</name>
    <dbReference type="NCBI Taxonomy" id="2698828"/>
    <lineage>
        <taxon>Bacteria</taxon>
        <taxon>Pseudomonadati</taxon>
        <taxon>Pseudomonadota</taxon>
        <taxon>Alphaproteobacteria</taxon>
        <taxon>Sphingomonadales</taxon>
        <taxon>Sphingomonadaceae</taxon>
        <taxon>Sphingomonas</taxon>
    </lineage>
</organism>